<accession>A0A1M6RBY7</accession>
<evidence type="ECO:0000313" key="8">
    <source>
        <dbReference type="EMBL" id="SHK30005.1"/>
    </source>
</evidence>
<gene>
    <name evidence="8" type="ORF">SAMN02745243_02657</name>
</gene>
<feature type="transmembrane region" description="Helical" evidence="7">
    <location>
        <begin position="187"/>
        <end position="212"/>
    </location>
</feature>
<dbReference type="InterPro" id="IPR047135">
    <property type="entry name" value="YsiQ"/>
</dbReference>
<dbReference type="InterPro" id="IPR002528">
    <property type="entry name" value="MATE_fam"/>
</dbReference>
<dbReference type="OrthoDB" id="9780160at2"/>
<evidence type="ECO:0000313" key="9">
    <source>
        <dbReference type="Proteomes" id="UP000184301"/>
    </source>
</evidence>
<feature type="transmembrane region" description="Helical" evidence="7">
    <location>
        <begin position="393"/>
        <end position="421"/>
    </location>
</feature>
<feature type="transmembrane region" description="Helical" evidence="7">
    <location>
        <begin position="51"/>
        <end position="76"/>
    </location>
</feature>
<dbReference type="PANTHER" id="PTHR42925">
    <property type="entry name" value="MULTIDRUG AND TOXIN EFFLUX PROTEIN MATE FAMILY"/>
    <property type="match status" value="1"/>
</dbReference>
<evidence type="ECO:0000256" key="1">
    <source>
        <dbReference type="ARBA" id="ARBA00004651"/>
    </source>
</evidence>
<dbReference type="GO" id="GO:0005886">
    <property type="term" value="C:plasma membrane"/>
    <property type="evidence" value="ECO:0007669"/>
    <property type="project" value="UniProtKB-SubCell"/>
</dbReference>
<organism evidence="8 9">
    <name type="scientific">Hespellia stercorisuis DSM 15480</name>
    <dbReference type="NCBI Taxonomy" id="1121950"/>
    <lineage>
        <taxon>Bacteria</taxon>
        <taxon>Bacillati</taxon>
        <taxon>Bacillota</taxon>
        <taxon>Clostridia</taxon>
        <taxon>Lachnospirales</taxon>
        <taxon>Lachnospiraceae</taxon>
        <taxon>Hespellia</taxon>
    </lineage>
</organism>
<feature type="transmembrane region" description="Helical" evidence="7">
    <location>
        <begin position="163"/>
        <end position="181"/>
    </location>
</feature>
<comment type="subcellular location">
    <subcellularLocation>
        <location evidence="1">Cell membrane</location>
        <topology evidence="1">Multi-pass membrane protein</topology>
    </subcellularLocation>
</comment>
<dbReference type="InterPro" id="IPR048279">
    <property type="entry name" value="MdtK-like"/>
</dbReference>
<dbReference type="AlphaFoldDB" id="A0A1M6RBY7"/>
<dbReference type="Proteomes" id="UP000184301">
    <property type="component" value="Unassembled WGS sequence"/>
</dbReference>
<proteinExistence type="predicted"/>
<evidence type="ECO:0000256" key="7">
    <source>
        <dbReference type="SAM" id="Phobius"/>
    </source>
</evidence>
<dbReference type="Pfam" id="PF01554">
    <property type="entry name" value="MatE"/>
    <property type="match status" value="2"/>
</dbReference>
<feature type="transmembrane region" description="Helical" evidence="7">
    <location>
        <begin position="319"/>
        <end position="339"/>
    </location>
</feature>
<keyword evidence="6 7" id="KW-0472">Membrane</keyword>
<evidence type="ECO:0000256" key="2">
    <source>
        <dbReference type="ARBA" id="ARBA00022448"/>
    </source>
</evidence>
<dbReference type="RefSeq" id="WP_073111274.1">
    <property type="nucleotide sequence ID" value="NZ_FQZY01000041.1"/>
</dbReference>
<keyword evidence="3" id="KW-1003">Cell membrane</keyword>
<reference evidence="8 9" key="1">
    <citation type="submission" date="2016-11" db="EMBL/GenBank/DDBJ databases">
        <authorList>
            <person name="Jaros S."/>
            <person name="Januszkiewicz K."/>
            <person name="Wedrychowicz H."/>
        </authorList>
    </citation>
    <scope>NUCLEOTIDE SEQUENCE [LARGE SCALE GENOMIC DNA]</scope>
    <source>
        <strain evidence="8 9">DSM 15480</strain>
    </source>
</reference>
<dbReference type="PIRSF" id="PIRSF006603">
    <property type="entry name" value="DinF"/>
    <property type="match status" value="1"/>
</dbReference>
<keyword evidence="5 7" id="KW-1133">Transmembrane helix</keyword>
<dbReference type="PANTHER" id="PTHR42925:SF2">
    <property type="entry name" value="NA+ DRIVEN MULTIDRUG EFFLUX PUMP"/>
    <property type="match status" value="1"/>
</dbReference>
<feature type="transmembrane region" description="Helical" evidence="7">
    <location>
        <begin position="274"/>
        <end position="298"/>
    </location>
</feature>
<feature type="transmembrane region" description="Helical" evidence="7">
    <location>
        <begin position="130"/>
        <end position="151"/>
    </location>
</feature>
<evidence type="ECO:0000256" key="3">
    <source>
        <dbReference type="ARBA" id="ARBA00022475"/>
    </source>
</evidence>
<feature type="transmembrane region" description="Helical" evidence="7">
    <location>
        <begin position="233"/>
        <end position="254"/>
    </location>
</feature>
<dbReference type="NCBIfam" id="TIGR00797">
    <property type="entry name" value="matE"/>
    <property type="match status" value="1"/>
</dbReference>
<dbReference type="GO" id="GO:0015297">
    <property type="term" value="F:antiporter activity"/>
    <property type="evidence" value="ECO:0007669"/>
    <property type="project" value="InterPro"/>
</dbReference>
<protein>
    <submittedName>
        <fullName evidence="8">Putative efflux protein, MATE family</fullName>
    </submittedName>
</protein>
<keyword evidence="4 7" id="KW-0812">Transmembrane</keyword>
<evidence type="ECO:0000256" key="6">
    <source>
        <dbReference type="ARBA" id="ARBA00023136"/>
    </source>
</evidence>
<feature type="transmembrane region" description="Helical" evidence="7">
    <location>
        <begin position="12"/>
        <end position="31"/>
    </location>
</feature>
<dbReference type="EMBL" id="FQZY01000041">
    <property type="protein sequence ID" value="SHK30005.1"/>
    <property type="molecule type" value="Genomic_DNA"/>
</dbReference>
<sequence>MEKKTEYLKSMIWIAAPIAAQNLVNFGVNMMDTLMLGQLGELPLAASSLANQVFFIVTLAVYGIGGGANVLVAQYWGRRDAESIDTVLAYTYRTAMAFALLMAAAALFCPGQIMRLFTGDRAVIGQGMRYLRIVSVSYLFYTGTTITTCLLRAVGDVRIAMKLSLLSLCVNTGLNYLLIFGKCGMPRMGIAGAATATLCARTVEFCALMWYINKQESRLHIRLGKLRTVKPGFASLYFKVCIPVTANELFWALGEAVIAMILGRMGREVVSANSIYAVVSELSGVTMSGMNAAAGVVVGQAIGRGEKSALTQIKRQFQGAAVAVGALAASIMLVCRGFLIDLYQVSDVTKQYASEMMLVGAAVEFFRSIQCMNLMGILRGAGDVRFAMWNDLLFLWLFTIPLGFMAGLVWKLPVLAVYTVLKLDQMLKVFTSGWRLGGTAWMKDLTGDRE</sequence>
<name>A0A1M6RBY7_9FIRM</name>
<keyword evidence="9" id="KW-1185">Reference proteome</keyword>
<feature type="transmembrane region" description="Helical" evidence="7">
    <location>
        <begin position="97"/>
        <end position="118"/>
    </location>
</feature>
<keyword evidence="2" id="KW-0813">Transport</keyword>
<dbReference type="STRING" id="1121950.SAMN02745243_02657"/>
<evidence type="ECO:0000256" key="4">
    <source>
        <dbReference type="ARBA" id="ARBA00022692"/>
    </source>
</evidence>
<dbReference type="GO" id="GO:0042910">
    <property type="term" value="F:xenobiotic transmembrane transporter activity"/>
    <property type="evidence" value="ECO:0007669"/>
    <property type="project" value="InterPro"/>
</dbReference>
<evidence type="ECO:0000256" key="5">
    <source>
        <dbReference type="ARBA" id="ARBA00022989"/>
    </source>
</evidence>